<dbReference type="InterPro" id="IPR052455">
    <property type="entry name" value="Tricalbin_domain"/>
</dbReference>
<keyword evidence="16" id="KW-1185">Reference proteome</keyword>
<evidence type="ECO:0000256" key="4">
    <source>
        <dbReference type="ARBA" id="ARBA00022692"/>
    </source>
</evidence>
<dbReference type="InterPro" id="IPR017147">
    <property type="entry name" value="Tricalbin"/>
</dbReference>
<dbReference type="InterPro" id="IPR037762">
    <property type="entry name" value="C2C_Tricalbin"/>
</dbReference>
<dbReference type="CDD" id="cd00030">
    <property type="entry name" value="C2"/>
    <property type="match status" value="1"/>
</dbReference>
<evidence type="ECO:0000256" key="1">
    <source>
        <dbReference type="ARBA" id="ARBA00004586"/>
    </source>
</evidence>
<dbReference type="PANTHER" id="PTHR46980">
    <property type="entry name" value="TRICALBIN-1-RELATED"/>
    <property type="match status" value="1"/>
</dbReference>
<feature type="domain" description="C2" evidence="13">
    <location>
        <begin position="585"/>
        <end position="705"/>
    </location>
</feature>
<proteinExistence type="predicted"/>
<feature type="domain" description="SMP-LTD" evidence="14">
    <location>
        <begin position="239"/>
        <end position="444"/>
    </location>
</feature>
<dbReference type="CDD" id="cd04052">
    <property type="entry name" value="C2B_Tricalbin-like"/>
    <property type="match status" value="1"/>
</dbReference>
<dbReference type="GO" id="GO:0005789">
    <property type="term" value="C:endoplasmic reticulum membrane"/>
    <property type="evidence" value="ECO:0007669"/>
    <property type="project" value="UniProtKB-SubCell"/>
</dbReference>
<gene>
    <name evidence="15" type="ORF">Clacol_008133</name>
</gene>
<dbReference type="PROSITE" id="PS51847">
    <property type="entry name" value="SMP"/>
    <property type="match status" value="1"/>
</dbReference>
<feature type="domain" description="C2" evidence="13">
    <location>
        <begin position="1091"/>
        <end position="1209"/>
    </location>
</feature>
<dbReference type="GO" id="GO:0008289">
    <property type="term" value="F:lipid binding"/>
    <property type="evidence" value="ECO:0007669"/>
    <property type="project" value="UniProtKB-KW"/>
</dbReference>
<feature type="domain" description="C2" evidence="13">
    <location>
        <begin position="1339"/>
        <end position="1449"/>
    </location>
</feature>
<dbReference type="Gene3D" id="2.60.40.150">
    <property type="entry name" value="C2 domain"/>
    <property type="match status" value="5"/>
</dbReference>
<evidence type="ECO:0000256" key="3">
    <source>
        <dbReference type="ARBA" id="ARBA00022553"/>
    </source>
</evidence>
<dbReference type="GO" id="GO:0071944">
    <property type="term" value="C:cell periphery"/>
    <property type="evidence" value="ECO:0007669"/>
    <property type="project" value="UniProtKB-ARBA"/>
</dbReference>
<keyword evidence="2" id="KW-0813">Transport</keyword>
<keyword evidence="3" id="KW-0597">Phosphoprotein</keyword>
<feature type="domain" description="C2" evidence="13">
    <location>
        <begin position="728"/>
        <end position="844"/>
    </location>
</feature>
<organism evidence="15 16">
    <name type="scientific">Clathrus columnatus</name>
    <dbReference type="NCBI Taxonomy" id="1419009"/>
    <lineage>
        <taxon>Eukaryota</taxon>
        <taxon>Fungi</taxon>
        <taxon>Dikarya</taxon>
        <taxon>Basidiomycota</taxon>
        <taxon>Agaricomycotina</taxon>
        <taxon>Agaricomycetes</taxon>
        <taxon>Phallomycetidae</taxon>
        <taxon>Phallales</taxon>
        <taxon>Clathraceae</taxon>
        <taxon>Clathrus</taxon>
    </lineage>
</organism>
<comment type="subcellular location">
    <subcellularLocation>
        <location evidence="1">Endoplasmic reticulum membrane</location>
    </subcellularLocation>
</comment>
<dbReference type="GO" id="GO:0061817">
    <property type="term" value="P:endoplasmic reticulum-plasma membrane tethering"/>
    <property type="evidence" value="ECO:0007669"/>
    <property type="project" value="InterPro"/>
</dbReference>
<evidence type="ECO:0000259" key="14">
    <source>
        <dbReference type="PROSITE" id="PS51847"/>
    </source>
</evidence>
<dbReference type="Pfam" id="PF00168">
    <property type="entry name" value="C2"/>
    <property type="match status" value="5"/>
</dbReference>
<protein>
    <recommendedName>
        <fullName evidence="17">Tricalbin</fullName>
    </recommendedName>
</protein>
<dbReference type="Pfam" id="PF25669">
    <property type="entry name" value="SMP_MUG190-like"/>
    <property type="match status" value="1"/>
</dbReference>
<dbReference type="SMART" id="SM00239">
    <property type="entry name" value="C2"/>
    <property type="match status" value="5"/>
</dbReference>
<dbReference type="PROSITE" id="PS50004">
    <property type="entry name" value="C2"/>
    <property type="match status" value="5"/>
</dbReference>
<feature type="compositionally biased region" description="Basic and acidic residues" evidence="11">
    <location>
        <begin position="936"/>
        <end position="949"/>
    </location>
</feature>
<evidence type="ECO:0000256" key="12">
    <source>
        <dbReference type="SAM" id="Phobius"/>
    </source>
</evidence>
<evidence type="ECO:0000256" key="10">
    <source>
        <dbReference type="ARBA" id="ARBA00023136"/>
    </source>
</evidence>
<keyword evidence="7 12" id="KW-1133">Transmembrane helix</keyword>
<feature type="compositionally biased region" description="Polar residues" evidence="11">
    <location>
        <begin position="904"/>
        <end position="935"/>
    </location>
</feature>
<dbReference type="CDD" id="cd04040">
    <property type="entry name" value="C2D_Tricalbin-like"/>
    <property type="match status" value="1"/>
</dbReference>
<keyword evidence="9" id="KW-0446">Lipid-binding</keyword>
<dbReference type="CDD" id="cd04044">
    <property type="entry name" value="C2A_Tricalbin-like"/>
    <property type="match status" value="1"/>
</dbReference>
<dbReference type="SUPFAM" id="SSF49562">
    <property type="entry name" value="C2 domain (Calcium/lipid-binding domain, CaLB)"/>
    <property type="match status" value="5"/>
</dbReference>
<feature type="domain" description="C2" evidence="13">
    <location>
        <begin position="435"/>
        <end position="558"/>
    </location>
</feature>
<dbReference type="GO" id="GO:0006869">
    <property type="term" value="P:lipid transport"/>
    <property type="evidence" value="ECO:0007669"/>
    <property type="project" value="UniProtKB-KW"/>
</dbReference>
<evidence type="ECO:0000313" key="16">
    <source>
        <dbReference type="Proteomes" id="UP001050691"/>
    </source>
</evidence>
<feature type="transmembrane region" description="Helical" evidence="12">
    <location>
        <begin position="197"/>
        <end position="214"/>
    </location>
</feature>
<evidence type="ECO:0008006" key="17">
    <source>
        <dbReference type="Google" id="ProtNLM"/>
    </source>
</evidence>
<reference evidence="15" key="1">
    <citation type="submission" date="2021-10" db="EMBL/GenBank/DDBJ databases">
        <title>De novo Genome Assembly of Clathrus columnatus (Basidiomycota, Fungi) Using Illumina and Nanopore Sequence Data.</title>
        <authorList>
            <person name="Ogiso-Tanaka E."/>
            <person name="Itagaki H."/>
            <person name="Hosoya T."/>
            <person name="Hosaka K."/>
        </authorList>
    </citation>
    <scope>NUCLEOTIDE SEQUENCE</scope>
    <source>
        <strain evidence="15">MO-923</strain>
    </source>
</reference>
<dbReference type="CDD" id="cd04045">
    <property type="entry name" value="C2C_Tricalbin-like"/>
    <property type="match status" value="1"/>
</dbReference>
<keyword evidence="8" id="KW-0445">Lipid transport</keyword>
<feature type="region of interest" description="Disordered" evidence="11">
    <location>
        <begin position="1471"/>
        <end position="1498"/>
    </location>
</feature>
<dbReference type="Pfam" id="PF24920">
    <property type="entry name" value="C2_TCB1"/>
    <property type="match status" value="1"/>
</dbReference>
<dbReference type="CDD" id="cd21678">
    <property type="entry name" value="SMP_TCB"/>
    <property type="match status" value="1"/>
</dbReference>
<evidence type="ECO:0000313" key="15">
    <source>
        <dbReference type="EMBL" id="GJJ13876.1"/>
    </source>
</evidence>
<feature type="region of interest" description="Disordered" evidence="11">
    <location>
        <begin position="901"/>
        <end position="949"/>
    </location>
</feature>
<feature type="region of interest" description="Disordered" evidence="11">
    <location>
        <begin position="80"/>
        <end position="127"/>
    </location>
</feature>
<keyword evidence="10 12" id="KW-0472">Membrane</keyword>
<evidence type="ECO:0000256" key="5">
    <source>
        <dbReference type="ARBA" id="ARBA00022737"/>
    </source>
</evidence>
<evidence type="ECO:0000256" key="8">
    <source>
        <dbReference type="ARBA" id="ARBA00023055"/>
    </source>
</evidence>
<keyword evidence="4 12" id="KW-0812">Transmembrane</keyword>
<evidence type="ECO:0000256" key="6">
    <source>
        <dbReference type="ARBA" id="ARBA00022824"/>
    </source>
</evidence>
<dbReference type="InterPro" id="IPR037761">
    <property type="entry name" value="C2A_Tricalbin"/>
</dbReference>
<accession>A0AAV5AGV8</accession>
<evidence type="ECO:0000256" key="7">
    <source>
        <dbReference type="ARBA" id="ARBA00022989"/>
    </source>
</evidence>
<sequence>MADTISLTGSVSTPNPQPTVDSIAKADATKGAVVHTFDPNESPQQRAALAPSVEDRIKATVHNGGARGLAVDTARTPVTPTITISDTDKIQSDKKEHDNNGTTTPSSARSSQSSQEQGSKLPGAFPDGSVPSIPEWYRIGWRAVAGVDEVPLTEDQVHKEVLASFIKEQYYGDWYHNAAIILFAVVGTHFLTLFRMGWGAIIILLAFCSTYYTTSIARVRRRARDDIQRELVKTRLLSEHESADWINHFLDRFWLIYEPVLSDTIRSTVDQILSVNTPAFLDSLRLTTFTLGNKAPRIDSVRTFPQTEDDVVMMDWAISFTPNDISDMTQKQALRKVNPKITLSVRLGRGIASAGVPILLEDITFVGSMRVKLKLMNNFPHIQIVDLTFLKPPLIDFVLKPIGGETFGFDISNIPGLSTFIHEMTHATLGPMMYDPNFFTLNLEQLLSGTPLDTAIGVLQVTIHNARGLSSTKIGGGAPDPYVSLSINQRAELDKTSRKDSTNNPTWHETKFILINSLSEALTLTIFDYNEHRKDTALGVATFDLSPLAQDAIQDNLVANVIRDGKSKGEVRFDLLVRSFYPVLTPTIVDGKEEPIPEASVGIVRLTIHQAKELDHSKSVTGELNPFARVHISSSKDPIFTTRKMKHTRDPVWEAPTEFLCTNRSSSVLTISVVDDRDFLSDPILGFTKIKLDDLLQAQKESGKDWWPLSNCKSGRVRLSVEWKPLNMAGSLQGTGQYVPPIGIVRLCIDKGEDLKNVEATLGGKSDPYVSILLHNVVMARTEVINNNLNPKWDQFVYVPVHSMKEIILLECMDYQHLTKDRSLGSTELSLRDLIAESTEDKEVPFVSTGKRTYVEPLHQDKGSITIGTLHFTAEFIPCFLLKNMTFDAPPNEIEQVAQDTKVDTGTLSSPKATSPVSPHNGQLSSPATTSPQSADTHESPKEPKYEGKELSKEELMKFRKDTSVFAYIMIYSYVSESGIIVFNIVGGEFKKKARLDVLMDDGYWPILTTPKSRSIHAQFNMTGEGFIKELDFSQVYLRLNESDDIDKEIIIAEFKSDAKSFLDQALDGPAKFILQDRNMENESIVEIQAKYIPVNITLEARESVNNQGALRVQLLRGKDILAADRSGTSDPFAIFTLNGQKVFRSQTVKKSLSPEWNENFEVSIPSRVGSDFEVEVLDWNQIEQSKSLGVGRIDLEEIQPFVGNNRTITLSTPKHGIKGEVYITLLFEPSIIARSRKNTSTFSQAGRAMTQVGNIPLGAGKGLVHGVESVGTAGFTVVKGVFKRGGNVNESKTSLEIPSKGVIAVASDGAAAIPGSIATNGVTNAAVVEEGVVFHKTQDGETHPPHDYGMLKVIVRSAQDLGSTSGGEAIKPYVVLKVGDKEQKTKHAGKTHSPEWDETCRFVVNSDTRSLSCTVMDHKTLGKDKVLGEAEVEIWNHLAPGGSSKEIVVPLPEGGSLRLQLEFERGRQGSLLSTTTGGGPGSSRFISMRKSITKERS</sequence>
<feature type="compositionally biased region" description="Low complexity" evidence="11">
    <location>
        <begin position="106"/>
        <end position="119"/>
    </location>
</feature>
<dbReference type="EMBL" id="BPWL01000009">
    <property type="protein sequence ID" value="GJJ13876.1"/>
    <property type="molecule type" value="Genomic_DNA"/>
</dbReference>
<dbReference type="Proteomes" id="UP001050691">
    <property type="component" value="Unassembled WGS sequence"/>
</dbReference>
<dbReference type="InterPro" id="IPR037756">
    <property type="entry name" value="C2D_Tricalbin"/>
</dbReference>
<keyword evidence="6" id="KW-0256">Endoplasmic reticulum</keyword>
<dbReference type="PANTHER" id="PTHR46980:SF2">
    <property type="entry name" value="TRICALBIN-1-RELATED"/>
    <property type="match status" value="1"/>
</dbReference>
<dbReference type="InterPro" id="IPR031468">
    <property type="entry name" value="SMP_LBD"/>
</dbReference>
<evidence type="ECO:0000259" key="13">
    <source>
        <dbReference type="PROSITE" id="PS50004"/>
    </source>
</evidence>
<evidence type="ECO:0000256" key="11">
    <source>
        <dbReference type="SAM" id="MobiDB-lite"/>
    </source>
</evidence>
<feature type="compositionally biased region" description="Polar residues" evidence="11">
    <location>
        <begin position="1"/>
        <end position="20"/>
    </location>
</feature>
<keyword evidence="5" id="KW-0677">Repeat</keyword>
<dbReference type="InterPro" id="IPR037765">
    <property type="entry name" value="C2B_Tricalbin"/>
</dbReference>
<dbReference type="InterPro" id="IPR056910">
    <property type="entry name" value="TCB1-3_C2"/>
</dbReference>
<evidence type="ECO:0000256" key="9">
    <source>
        <dbReference type="ARBA" id="ARBA00023121"/>
    </source>
</evidence>
<feature type="region of interest" description="Disordered" evidence="11">
    <location>
        <begin position="1"/>
        <end position="22"/>
    </location>
</feature>
<dbReference type="PIRSF" id="PIRSF037232">
    <property type="entry name" value="Tricalbin"/>
    <property type="match status" value="1"/>
</dbReference>
<name>A0AAV5AGV8_9AGAM</name>
<dbReference type="InterPro" id="IPR035892">
    <property type="entry name" value="C2_domain_sf"/>
</dbReference>
<feature type="transmembrane region" description="Helical" evidence="12">
    <location>
        <begin position="174"/>
        <end position="191"/>
    </location>
</feature>
<evidence type="ECO:0000256" key="2">
    <source>
        <dbReference type="ARBA" id="ARBA00022448"/>
    </source>
</evidence>
<feature type="compositionally biased region" description="Basic and acidic residues" evidence="11">
    <location>
        <begin position="86"/>
        <end position="99"/>
    </location>
</feature>
<comment type="caution">
    <text evidence="15">The sequence shown here is derived from an EMBL/GenBank/DDBJ whole genome shotgun (WGS) entry which is preliminary data.</text>
</comment>
<dbReference type="InterPro" id="IPR000008">
    <property type="entry name" value="C2_dom"/>
</dbReference>